<evidence type="ECO:0008006" key="4">
    <source>
        <dbReference type="Google" id="ProtNLM"/>
    </source>
</evidence>
<proteinExistence type="predicted"/>
<name>A0ABQ5I9I1_9ASTR</name>
<organism evidence="2 3">
    <name type="scientific">Tanacetum coccineum</name>
    <dbReference type="NCBI Taxonomy" id="301880"/>
    <lineage>
        <taxon>Eukaryota</taxon>
        <taxon>Viridiplantae</taxon>
        <taxon>Streptophyta</taxon>
        <taxon>Embryophyta</taxon>
        <taxon>Tracheophyta</taxon>
        <taxon>Spermatophyta</taxon>
        <taxon>Magnoliopsida</taxon>
        <taxon>eudicotyledons</taxon>
        <taxon>Gunneridae</taxon>
        <taxon>Pentapetalae</taxon>
        <taxon>asterids</taxon>
        <taxon>campanulids</taxon>
        <taxon>Asterales</taxon>
        <taxon>Asteraceae</taxon>
        <taxon>Asteroideae</taxon>
        <taxon>Anthemideae</taxon>
        <taxon>Anthemidinae</taxon>
        <taxon>Tanacetum</taxon>
    </lineage>
</organism>
<dbReference type="PANTHER" id="PTHR24559">
    <property type="entry name" value="TRANSPOSON TY3-I GAG-POL POLYPROTEIN"/>
    <property type="match status" value="1"/>
</dbReference>
<reference evidence="2" key="1">
    <citation type="journal article" date="2022" name="Int. J. Mol. Sci.">
        <title>Draft Genome of Tanacetum Coccineum: Genomic Comparison of Closely Related Tanacetum-Family Plants.</title>
        <authorList>
            <person name="Yamashiro T."/>
            <person name="Shiraishi A."/>
            <person name="Nakayama K."/>
            <person name="Satake H."/>
        </authorList>
    </citation>
    <scope>NUCLEOTIDE SEQUENCE</scope>
</reference>
<dbReference type="EMBL" id="BQNB010020513">
    <property type="protein sequence ID" value="GJT96789.1"/>
    <property type="molecule type" value="Genomic_DNA"/>
</dbReference>
<sequence length="486" mass="55444">MVNTRNASLTPAITMKCLQEIMAALQEAMNNMMTREQTIGQCRIGSFKNGNGTSTNRGGSHMNNSHYGKMTKNEFLRFNGDDVKGWVYRCKQLFKIDEVWGKTPWEMYEGEVVKRLGVVYEDPIVDLKNLNQEGYVQQYQESFKTLLNRVQLNEAYVVILFIGGLRKEVSMPMKMFKITNLTDVDAMAKMQEATKAVLKPRYNSPLLPTPKFIPNSASTNKTVNTPFKSASVNCSGQLYSLEIVSENDNYVVKEVEDEAFEDCVEEGETFTSDVMLLPLGGCEMENGVKGNTKYTIHWTQGKAANKNGQSRQAELSSIVLGVYPVNLWQMEGTTNFNKEANRVLANLERVFEIPTELPPQRSHDRQIPLMPNTPPINVRPYKHPPNQKDAIELMVKELLELRKLNKYNVKDKFLIHVIEELIDELNGSAVFCKLDLRSGYHQIRMSEADICKTAFRTHEGHYEFLVMPFVQGMVKRLVYHSYTQVS</sequence>
<dbReference type="CDD" id="cd01647">
    <property type="entry name" value="RT_LTR"/>
    <property type="match status" value="1"/>
</dbReference>
<evidence type="ECO:0000313" key="2">
    <source>
        <dbReference type="EMBL" id="GJT96789.1"/>
    </source>
</evidence>
<dbReference type="Proteomes" id="UP001151760">
    <property type="component" value="Unassembled WGS sequence"/>
</dbReference>
<accession>A0ABQ5I9I1</accession>
<dbReference type="Gene3D" id="3.10.10.10">
    <property type="entry name" value="HIV Type 1 Reverse Transcriptase, subunit A, domain 1"/>
    <property type="match status" value="1"/>
</dbReference>
<dbReference type="InterPro" id="IPR043502">
    <property type="entry name" value="DNA/RNA_pol_sf"/>
</dbReference>
<keyword evidence="3" id="KW-1185">Reference proteome</keyword>
<evidence type="ECO:0000313" key="3">
    <source>
        <dbReference type="Proteomes" id="UP001151760"/>
    </source>
</evidence>
<dbReference type="SUPFAM" id="SSF56672">
    <property type="entry name" value="DNA/RNA polymerases"/>
    <property type="match status" value="1"/>
</dbReference>
<protein>
    <recommendedName>
        <fullName evidence="4">Reverse transcriptase domain-containing protein</fullName>
    </recommendedName>
</protein>
<evidence type="ECO:0000256" key="1">
    <source>
        <dbReference type="SAM" id="MobiDB-lite"/>
    </source>
</evidence>
<feature type="region of interest" description="Disordered" evidence="1">
    <location>
        <begin position="358"/>
        <end position="381"/>
    </location>
</feature>
<gene>
    <name evidence="2" type="ORF">Tco_1092307</name>
</gene>
<dbReference type="InterPro" id="IPR053134">
    <property type="entry name" value="RNA-dir_DNA_polymerase"/>
</dbReference>
<dbReference type="Gene3D" id="3.30.70.270">
    <property type="match status" value="1"/>
</dbReference>
<reference evidence="2" key="2">
    <citation type="submission" date="2022-01" db="EMBL/GenBank/DDBJ databases">
        <authorList>
            <person name="Yamashiro T."/>
            <person name="Shiraishi A."/>
            <person name="Satake H."/>
            <person name="Nakayama K."/>
        </authorList>
    </citation>
    <scope>NUCLEOTIDE SEQUENCE</scope>
</reference>
<dbReference type="InterPro" id="IPR043128">
    <property type="entry name" value="Rev_trsase/Diguanyl_cyclase"/>
</dbReference>
<comment type="caution">
    <text evidence="2">The sequence shown here is derived from an EMBL/GenBank/DDBJ whole genome shotgun (WGS) entry which is preliminary data.</text>
</comment>
<dbReference type="PANTHER" id="PTHR24559:SF450">
    <property type="entry name" value="RNA-DIRECTED DNA POLYMERASE HOMOLOG"/>
    <property type="match status" value="1"/>
</dbReference>